<evidence type="ECO:0000259" key="7">
    <source>
        <dbReference type="PROSITE" id="PS51168"/>
    </source>
</evidence>
<dbReference type="Proteomes" id="UP000256503">
    <property type="component" value="Chromosome"/>
</dbReference>
<comment type="function">
    <text evidence="5">Catalyzes the Claisen rearrangement of chorismate to prephenate.</text>
</comment>
<sequence>MRPLPVFALALSLAGCASPPTGSPALDPLLDAIEQRLNLASAVALHKWDQGQPVQATQREQQVLANVRAAAPAHGLAPQRAEAFFADQIEANKLVQYSLLSRWHRQGMAPDTPRQDLQQQIRPQLDELQAKLLVRLAAFEQQPPPACATRLAEALASRPVDNLTRSALVRATGQLCDKP</sequence>
<dbReference type="GO" id="GO:0046417">
    <property type="term" value="P:chorismate metabolic process"/>
    <property type="evidence" value="ECO:0007669"/>
    <property type="project" value="InterPro"/>
</dbReference>
<gene>
    <name evidence="8" type="ORF">DVB73_14960</name>
</gene>
<dbReference type="EC" id="5.4.99.5" evidence="2 5"/>
<dbReference type="InterPro" id="IPR036979">
    <property type="entry name" value="CM_dom_sf"/>
</dbReference>
<evidence type="ECO:0000313" key="8">
    <source>
        <dbReference type="EMBL" id="AXM96990.1"/>
    </source>
</evidence>
<evidence type="ECO:0000256" key="4">
    <source>
        <dbReference type="ARBA" id="ARBA00023235"/>
    </source>
</evidence>
<protein>
    <recommendedName>
        <fullName evidence="2 5">Chorismate mutase</fullName>
        <ecNumber evidence="2 5">5.4.99.5</ecNumber>
    </recommendedName>
</protein>
<dbReference type="PANTHER" id="PTHR38041">
    <property type="entry name" value="CHORISMATE MUTASE"/>
    <property type="match status" value="1"/>
</dbReference>
<keyword evidence="4 5" id="KW-0413">Isomerase</keyword>
<dbReference type="PROSITE" id="PS51257">
    <property type="entry name" value="PROKAR_LIPOPROTEIN"/>
    <property type="match status" value="1"/>
</dbReference>
<feature type="chain" id="PRO_5041904627" description="Chorismate mutase" evidence="6">
    <location>
        <begin position="18"/>
        <end position="179"/>
    </location>
</feature>
<dbReference type="SUPFAM" id="SSF48600">
    <property type="entry name" value="Chorismate mutase II"/>
    <property type="match status" value="1"/>
</dbReference>
<dbReference type="PANTHER" id="PTHR38041:SF2">
    <property type="entry name" value="SECRETED CHORISMATE MUTASE"/>
    <property type="match status" value="1"/>
</dbReference>
<dbReference type="Gene3D" id="1.20.59.10">
    <property type="entry name" value="Chorismate mutase"/>
    <property type="match status" value="1"/>
</dbReference>
<dbReference type="NCBIfam" id="TIGR01806">
    <property type="entry name" value="CM_mono2"/>
    <property type="match status" value="1"/>
</dbReference>
<comment type="pathway">
    <text evidence="1 5">Metabolic intermediate biosynthesis; prephenate biosynthesis; prephenate from chorismate: step 1/1.</text>
</comment>
<reference evidence="8 9" key="1">
    <citation type="submission" date="2018-07" db="EMBL/GenBank/DDBJ databases">
        <title>Complete genome sequence of a Pseudomonas plecoglossicida strain pathogenic to the marine fish, Larimichthys crocea.</title>
        <authorList>
            <person name="Tao Z."/>
        </authorList>
    </citation>
    <scope>NUCLEOTIDE SEQUENCE [LARGE SCALE GENOMIC DNA]</scope>
    <source>
        <strain evidence="8 9">XSDHY-P</strain>
    </source>
</reference>
<evidence type="ECO:0000256" key="6">
    <source>
        <dbReference type="SAM" id="SignalP"/>
    </source>
</evidence>
<dbReference type="RefSeq" id="WP_028625086.1">
    <property type="nucleotide sequence ID" value="NZ_BSOM01000011.1"/>
</dbReference>
<dbReference type="EMBL" id="CP031146">
    <property type="protein sequence ID" value="AXM96990.1"/>
    <property type="molecule type" value="Genomic_DNA"/>
</dbReference>
<evidence type="ECO:0000256" key="1">
    <source>
        <dbReference type="ARBA" id="ARBA00004817"/>
    </source>
</evidence>
<comment type="catalytic activity">
    <reaction evidence="5">
        <text>chorismate = prephenate</text>
        <dbReference type="Rhea" id="RHEA:13897"/>
        <dbReference type="ChEBI" id="CHEBI:29748"/>
        <dbReference type="ChEBI" id="CHEBI:29934"/>
        <dbReference type="EC" id="5.4.99.5"/>
    </reaction>
</comment>
<feature type="signal peptide" evidence="6">
    <location>
        <begin position="1"/>
        <end position="17"/>
    </location>
</feature>
<dbReference type="GO" id="GO:0009697">
    <property type="term" value="P:salicylic acid biosynthetic process"/>
    <property type="evidence" value="ECO:0007669"/>
    <property type="project" value="TreeGrafter"/>
</dbReference>
<dbReference type="InterPro" id="IPR008240">
    <property type="entry name" value="Chorismate_mutase_periplasmic"/>
</dbReference>
<dbReference type="Pfam" id="PF01817">
    <property type="entry name" value="CM_2"/>
    <property type="match status" value="1"/>
</dbReference>
<accession>A0AAD0VUB6</accession>
<dbReference type="PROSITE" id="PS51168">
    <property type="entry name" value="CHORISMATE_MUT_2"/>
    <property type="match status" value="1"/>
</dbReference>
<name>A0AAD0VUB6_PSEDL</name>
<dbReference type="NCBIfam" id="NF006741">
    <property type="entry name" value="PRK09269.1"/>
    <property type="match status" value="1"/>
</dbReference>
<evidence type="ECO:0000313" key="9">
    <source>
        <dbReference type="Proteomes" id="UP000256503"/>
    </source>
</evidence>
<evidence type="ECO:0000256" key="3">
    <source>
        <dbReference type="ARBA" id="ARBA00022729"/>
    </source>
</evidence>
<feature type="domain" description="Chorismate mutase" evidence="7">
    <location>
        <begin position="1"/>
        <end position="100"/>
    </location>
</feature>
<organism evidence="8 9">
    <name type="scientific">Pseudomonas plecoglossicida</name>
    <dbReference type="NCBI Taxonomy" id="70775"/>
    <lineage>
        <taxon>Bacteria</taxon>
        <taxon>Pseudomonadati</taxon>
        <taxon>Pseudomonadota</taxon>
        <taxon>Gammaproteobacteria</taxon>
        <taxon>Pseudomonadales</taxon>
        <taxon>Pseudomonadaceae</taxon>
        <taxon>Pseudomonas</taxon>
    </lineage>
</organism>
<dbReference type="GO" id="GO:0004106">
    <property type="term" value="F:chorismate mutase activity"/>
    <property type="evidence" value="ECO:0007669"/>
    <property type="project" value="UniProtKB-EC"/>
</dbReference>
<evidence type="ECO:0000256" key="5">
    <source>
        <dbReference type="PIRNR" id="PIRNR026640"/>
    </source>
</evidence>
<dbReference type="GeneID" id="49614717"/>
<dbReference type="InterPro" id="IPR036263">
    <property type="entry name" value="Chorismate_II_sf"/>
</dbReference>
<dbReference type="InterPro" id="IPR002701">
    <property type="entry name" value="CM_II_prokaryot"/>
</dbReference>
<keyword evidence="3 6" id="KW-0732">Signal</keyword>
<dbReference type="AlphaFoldDB" id="A0AAD0VUB6"/>
<dbReference type="SMART" id="SM00830">
    <property type="entry name" value="CM_2"/>
    <property type="match status" value="1"/>
</dbReference>
<dbReference type="InterPro" id="IPR051331">
    <property type="entry name" value="Chorismate_mutase-related"/>
</dbReference>
<proteinExistence type="predicted"/>
<dbReference type="PIRSF" id="PIRSF026640">
    <property type="entry name" value="Peripl_chor_mut"/>
    <property type="match status" value="1"/>
</dbReference>
<evidence type="ECO:0000256" key="2">
    <source>
        <dbReference type="ARBA" id="ARBA00012404"/>
    </source>
</evidence>